<feature type="domain" description="Transmembrane protein family 132 fourth" evidence="5">
    <location>
        <begin position="1857"/>
        <end position="1969"/>
    </location>
</feature>
<dbReference type="Proteomes" id="UP000001357">
    <property type="component" value="Unassembled WGS sequence"/>
</dbReference>
<evidence type="ECO:0000256" key="2">
    <source>
        <dbReference type="ARBA" id="ARBA00023054"/>
    </source>
</evidence>
<dbReference type="InterPro" id="IPR031437">
    <property type="entry name" value="Ig_TMEM132_4th"/>
</dbReference>
<dbReference type="Pfam" id="PF16070">
    <property type="entry name" value="Ig_TMEM132_4th"/>
    <property type="match status" value="2"/>
</dbReference>
<dbReference type="GO" id="GO:0000272">
    <property type="term" value="P:polysaccharide catabolic process"/>
    <property type="evidence" value="ECO:0007669"/>
    <property type="project" value="InterPro"/>
</dbReference>
<feature type="domain" description="Transmembrane protein TMEM132 fifth" evidence="6">
    <location>
        <begin position="3555"/>
        <end position="3669"/>
    </location>
</feature>
<dbReference type="InParanoid" id="A9V5X7"/>
<dbReference type="Gene3D" id="1.25.40.20">
    <property type="entry name" value="Ankyrin repeat-containing domain"/>
    <property type="match status" value="1"/>
</dbReference>
<dbReference type="InterPro" id="IPR055423">
    <property type="entry name" value="Ig_TMEM132_5th"/>
</dbReference>
<dbReference type="PROSITE" id="PS50088">
    <property type="entry name" value="ANK_REPEAT"/>
    <property type="match status" value="1"/>
</dbReference>
<dbReference type="InterPro" id="IPR036770">
    <property type="entry name" value="Ankyrin_rpt-contain_sf"/>
</dbReference>
<evidence type="ECO:0000259" key="5">
    <source>
        <dbReference type="Pfam" id="PF16070"/>
    </source>
</evidence>
<evidence type="ECO:0000259" key="6">
    <source>
        <dbReference type="Pfam" id="PF23486"/>
    </source>
</evidence>
<feature type="signal peptide" evidence="4">
    <location>
        <begin position="1"/>
        <end position="33"/>
    </location>
</feature>
<dbReference type="PANTHER" id="PTHR24129">
    <property type="entry name" value="ANKYCORBIN"/>
    <property type="match status" value="1"/>
</dbReference>
<dbReference type="InterPro" id="IPR042420">
    <property type="entry name" value="RAI14/UACA"/>
</dbReference>
<keyword evidence="4" id="KW-0732">Signal</keyword>
<protein>
    <submittedName>
        <fullName evidence="7">Uncharacterized protein</fullName>
    </submittedName>
</protein>
<evidence type="ECO:0000256" key="4">
    <source>
        <dbReference type="SAM" id="SignalP"/>
    </source>
</evidence>
<name>A9V5X7_MONBE</name>
<reference evidence="7 8" key="1">
    <citation type="journal article" date="2008" name="Nature">
        <title>The genome of the choanoflagellate Monosiga brevicollis and the origin of metazoans.</title>
        <authorList>
            <consortium name="JGI Sequencing"/>
            <person name="King N."/>
            <person name="Westbrook M.J."/>
            <person name="Young S.L."/>
            <person name="Kuo A."/>
            <person name="Abedin M."/>
            <person name="Chapman J."/>
            <person name="Fairclough S."/>
            <person name="Hellsten U."/>
            <person name="Isogai Y."/>
            <person name="Letunic I."/>
            <person name="Marr M."/>
            <person name="Pincus D."/>
            <person name="Putnam N."/>
            <person name="Rokas A."/>
            <person name="Wright K.J."/>
            <person name="Zuzow R."/>
            <person name="Dirks W."/>
            <person name="Good M."/>
            <person name="Goodstein D."/>
            <person name="Lemons D."/>
            <person name="Li W."/>
            <person name="Lyons J.B."/>
            <person name="Morris A."/>
            <person name="Nichols S."/>
            <person name="Richter D.J."/>
            <person name="Salamov A."/>
            <person name="Bork P."/>
            <person name="Lim W.A."/>
            <person name="Manning G."/>
            <person name="Miller W.T."/>
            <person name="McGinnis W."/>
            <person name="Shapiro H."/>
            <person name="Tjian R."/>
            <person name="Grigoriev I.V."/>
            <person name="Rokhsar D."/>
        </authorList>
    </citation>
    <scope>NUCLEOTIDE SEQUENCE [LARGE SCALE GENOMIC DNA]</scope>
    <source>
        <strain evidence="8">MX1 / ATCC 50154</strain>
    </source>
</reference>
<sequence>MIGSKSCANRAALLGALPLAIATIALTCPWASATSNYSVIRHLNGPGETQYVPVSDAFSTIDLSTLAAPLGEQTGRVAKETWDVVHLSGGPSGMAENSIVSLGLGEMSAVVDASAVPAVSANNTQSQLHTVQVQMLTPILWPSITEIRVLLRGLDRNGRQLTGGGVTAYARVVKPSDVAGEAALVQGCQLAPGTGTCVVSLEVPAAWYSEPSYVAAGSLLGTRVVPVFGLTTASGTVSSSFGRLTLRPEGSAVVSARSATAAGSLHVTLPYSSVEDASGAARVLLSTRVSAAGLDSLTMSVSFEHQAFVVSGFEPLAPVDPTALASVAASTGMVVLTQLGVSGPRTEIVELGWLLLDVNTTVQAQLDVLETMNVSVAATVIGMTDLAGNALGVDVSVVQDAYGLQSAGSSTGTGTMVMGSGRAVLAAFAVLEDDAVSSFSGLTGVPDQFNVSVYYARSGWTRDIVLYGSGEVAGHAGVDLSCSGSANVENGYGHLSASCLELIVNGSHSTGTAASSLALTVRAVRRDGSATTESSQNKECVVSASIFVVGESEVVAEKSTLRRVTDLLPASVGDEAACQDYQYEWCRVRVTATLQAVTGSGGVLTSAPVDVTAIVGARLRSNDTSIATMRRFGPSVGTGMSANLVFVQGIAPGAFVLELGQDTSISSSVLASSETLLCSDLGRVNVLGLEAIYVTGLEARLALPVRMGPEANTSIVLTIEREELYRVGEAPGAVLVSALLDDETRLPLTLGGSAFGWRSPQDGELVMQSIAPATVAVLDNGYGVEVVAGALADHGGLLEVVWRSGNISNGAEHCDASGTAGKVLGRGLVQVAVNVFAPQQLNGIDSGAVPISGLYSPHIGSRLDAQDIEFPSSFLNASMATDGSSLVRPVGYVVGSVSDYRRELELGEGTVTLGLGEMSAVVDASAVPAVSANNTQSQLHTVQVQMLTPILWPSITEIRVLLRGLDRNGRQLTGGGVTAYARVVKPSDVAGEAALVQGCQLAPGTGTCVVSLEVPAAWYSEPSYVAAGSLLGTRVVPVFGLTTASGTLGVSGPRTEIVELGWLLLDVNTTVQAQLDVLETMNVSVAATVIGMTDLAGNALGVDVSVVQDAYGLQSAVLYGSGEVAGHAGVDLSCSGSANVENGYGHLSASCLELIVNGSHSTGTAASSLALTVRAVRRDGSATTESSQNKECVVSASIFVVGESEVVAEKSTLRRVTDLLPASVGDEAACQDYQYEWCRVRVTATLQAVTGSGGVLTSAPVDVTAIVGARLRSNDTSIATMRRFGPSVGTGMSANLVFVQGIAPGAFVLELGQDTSISSSVLASSETLLCSDLGRVNVLGLEAIYVTGLEARLALPVRMGPEANTSIVLTIEREELYRVGEAPGAVLVSALLDDETRLPLTLGGSAFGWRSPQDGELVMQSIAPATVAVLDNGYGVEVVAGALADHGGLLEVVWRSGNISNGAEHCDASGTAGKVLGRGLVQVAVDPAPLHGILPFPLVTTSGLLVDSTLYINSTSLESPVEFKSTVRADPFSRSMSFDIPSISSQSYSISQPPRIAAVVATHAHILKVDVTPDSLDTSVVLSVERESQRQMPSDIELQASLKLSDDVDAAVLPRHVNGSCTASAATGACIVQLQLPSSWLLNRIDINGTGLQDGGSAQLYASIGEQPTIRSNGTTVLLRALGPAATVASPALEAGGLLAELPMRQLLPEETFDVPVFGMWSRSLQAFSFSAAVDEGLVIDGFTGSSGWTGEVLALDSRNVTGTFIRSGTGSSAGLQLLGQLHLVVRTETELGLGFAEEREVGVTLMTLFLSDVNGQEVINDMAGAELATRYGRVEAGGHGLGHVVVVSGERVVGLVSYLPDSVELINTAILTGNVEERELAHLIVRRKDLQRFVGFSQEDSALSLSCNGSGDGLPAAPFGVSVDCHSIFMNSSHSNAGIGIVDVSLTQVGVAENLRSSIKAAVWAPELPVEVLVDRAELHPVAEWIDPSITNIADCNKFQYQTGTVEVRARFSLGNGDSERVVVTDLLAASLYVNETGVAKMRRLVGAPMVQGVAEGSVVVEARRASDGALLGHSDTIIVGPHDVSPIVVLGLDAILVHDVDVSLRAGEGANGTDLVDVTLRRDSLSEEGIVDANVLVSAVFDDGTRMPLSVEPAVLQSSDGNVSVHSLAPASLSVDATQTIAVVRDAVNSEGGLLEAVWLSAASAACPSRLIGRGDIEVRVAVPPAESVMIDSSATVIASGDDPASVAGIAVEAQLRVALIYPGQRQVDATNDNRTVVELMGDNHLVSLSQVDGGAFVILARPDAAGQSGTVMVRIGFVHEPISTTFNLSVVSGSDVEMSVHPYPSYSGSRDVQADTLAPYSGSQPLQYQQAIVSANLILSSGAKLDISMAASSDFVLTPAGAAVSASLPLLMRSSGQYVVGTNLSSALTTDAMVTLFATYGASGRRQVNSSVGMPLTFTSAPVFVSSFSGFRLDSGNTLRGVVDEASSRLRASCTLSDGRQLSDMFPGSSGVLIPGLVEFTSSRSDVLDVDATTGRVTLRGNAGNEIELRIIARSNSSVSASVSVAGNLDADVGDVDLGADAGLPVPASQSVGTSFTLGVYVNTGGASAGAYAFEVLFDPEALAATEAVASVDGIFSARFDENRVVFGGTVTAGAVQGTRVQVASLTFEVVGSGTTTVSGVVTTLSQSSVDAADIGLETPRSFVAGRIEIQLGSDRRRRAGNAMQSATLATMRQRRAGTVATGYERVGDVNGDGILSVRDTQFLLQYYNNRFSNFVGAQGAQILAALSGNNYSQGELDADQNGEINPRDAIYVNQVVFGLWRFVRGTHVDEVAATTACELVISLHVVGAGGMAASYDTTRIYVDFEGGESLRGNETVGRMLAASAGLESVGRFWTANKSASAELTGVVFEAMPGNASGESGGDAGLWQVRVPTSLVATGVGLSIIQVTLETSEPRFLVGAERSPYANGAELVVTVDRPSLPTSANAREVVSSGVVAGYNPLLRFNNTMDTITCKLEAGICAIGPCAAARAIAGQCSLAEKSECLLLNTTYYPSIVGAFGVRSSVLPMPESAAFVETLLSPAWQNASTQDLGAVVESTTVSFLSSGLSLALGEQNVLLQLDGSASAAVRTLTKAMPAASKVSVASLTMQEACPEDVSVTAVVQGRAARGSVIFGGSRELRASLKLSDDVDAAVLPRHVNGSCTASAATGACIVQLQLPSSWLLNRIDINGTGLQDGGSAQLYASIGEQPTIRSNGTTVLLRALGPAATVASPALEAGGLLAELPMRQLLPEETFDVPVFGMWSRSLQAFSFSAAVDEGLVIDGFTGSSGWTGEVLALDSRNVTGTFIRSGTGSSAGLQLLGQLHLVVRTETELGLGFAEEREVGVTLMTLFLSDVNGQEVINDMAGAELATRYGRVEAGGHGLGHVVVVSGERVVGLVSYLPDSVELINTAILTGNVEERELAHLIVRRKDLQRFVGFSQEDSALSLSCNGSGDGLPAAPFGVSVDCHSIFMNSSHSNAGIGIVDVSLTQVGVAENLRSSIKAAVWAPELPVEVLVDRAELHPVAEWIDPSITNIADCNKFQYQTGTVEVRARFSLGNGDSERVVVTDLLAASLYVNETGVAKMRRLVGAPMVQGVAEGSVVVEARRASDGALLGHSDTIIVGPHDVSPIVVLGLDAILVHDVDVSLRAGEGANGTDLVDVTLRRDSLSEEGIVDANVLVSAVFDDGTRMPLSVEPAVLQSSDGNVSVHSLAPASLSVDATQTIAVVRDAVNSEGGLLEAVWLSAASAACPSRLIGRGDIEVRVAVPPAESVMIDSSATVIASGDDPASVAGIAVEAQLRVALIYPGQRQVDATNDNRTVVELMGDNHLVSLSQVDGGAFVILARPDAAGQSGTVMVRIGFVHEPISTTFNLSVVSGSDVEMSVHPYPSYSGSRDVQADTLAPYSGSQPLQYQQAIVSANLILSSGAKLDISMAASSDFVLTPAGAAVSASLPLLMRSSGQYVVGTNLSSALTTDAMVTLFATYGASGRRQVNSSVGMPLTFTSAPVFVSSFSGFRLDSGNTLRGVVDEASSRLRASCTLSDGRQLSDMFPGSSGVLIPGLVEFTSSRSDVLDVDATTGRVTLRGNAGNEIELRIIARSNSSVSASVSVAGNLDADVGDVDLGADAGLPVPASQSVGTSFTLGVYVNTGGASAGAYAFEVLFDPEALAATEAVASVDGIFSARFDENRVVFGGTVTAGAVQGTRVQVASLTFEVVGSGTTTVSGVVTTLSQSSVDAADIGLETPRSFVAGRIEIQLGSDRRRRAGNAMQSATLATMRQRRAGTVATGYERVGDVNGDGILSVRDTQFLLQYYNNRFSNFVGAQGAQILAALSGNNYSQGELDADQNGEINPRDAIYVNQVVFGLWRFVRGTHVDEVAATTACELVISLHVVGAGGMAASYDTTRIYVDFEGGESLRGNETVGRMLAASAGLESVGRFWTANKSASAELTGVVFEAMPGNASGESGGDAGLWQVRVPTSLVATGVGLSIIQVTLETSEPRFLVGAERSPYANGAELVVTVDRPSLPTSANAREVVSSGVVAGYNPLLRFNNTMDTITCKLRAGLCCTACEDGTYASDCGFENGPGTCDKAHTLLSTSNALSDAVSPVQNQLAGYPSRALLLVGHRREYRGGTKHCATASPQDCFPTKHWADFLLAEEALKRPPTAIVPSTQRPSVIEDDSASEGYMHVAEESRRPSVAAPTATLLSTFGFEMTTFAVLPDESSDVADAHKSGAKRKSSQYLDVSEDLLHGLSTHPGVVLRVCCLNDDVEGIEKVLEDFQDAAACLLRNGASVDQASTKFHNTALHFAALRRLFQKSLPATDACDSQGCVALHHAARGGFLPVVVLLVEAACTIDVKNNEEQAPIDAAEEDSLEVKEAAPEIAEYETVTARDDDLYDQVQTTPRSSRVFSSPLGMHTVRIPLDYENPQDALAGETLMAAESDDASERDESHYVTSAEVRARKASHASQVSAFEVPRAVEEPLYDNDELEAYAEYAEEAQIEFMDVSEADDEGSVVLPTAMENPVYDNDDVNPAALLAMLEQHRDESDFGEDDDLEVARALNEIADDAVGMFEHLNALSREQTTRHNVNEAARIGRLNIPELRESEQARHLRDVGRLQVPSAFANL</sequence>
<feature type="chain" id="PRO_5002745312" evidence="4">
    <location>
        <begin position="34"/>
        <end position="5165"/>
    </location>
</feature>
<feature type="domain" description="Transmembrane protein family 132 fourth" evidence="5">
    <location>
        <begin position="3440"/>
        <end position="3552"/>
    </location>
</feature>
<evidence type="ECO:0000313" key="8">
    <source>
        <dbReference type="Proteomes" id="UP000001357"/>
    </source>
</evidence>
<dbReference type="GeneID" id="5893392"/>
<dbReference type="Gene3D" id="1.10.1330.10">
    <property type="entry name" value="Dockerin domain"/>
    <property type="match status" value="2"/>
</dbReference>
<dbReference type="Pfam" id="PF23486">
    <property type="entry name" value="Ig_TMEM132_5th"/>
    <property type="match status" value="2"/>
</dbReference>
<proteinExistence type="predicted"/>
<dbReference type="KEGG" id="mbr:MONBRDRAFT_27653"/>
<accession>A9V5X7</accession>
<feature type="repeat" description="ANK" evidence="3">
    <location>
        <begin position="4867"/>
        <end position="4899"/>
    </location>
</feature>
<dbReference type="PANTHER" id="PTHR24129:SF2">
    <property type="entry name" value="DUF3447 DOMAIN-CONTAINING PROTEIN"/>
    <property type="match status" value="1"/>
</dbReference>
<dbReference type="SUPFAM" id="SSF48403">
    <property type="entry name" value="Ankyrin repeat"/>
    <property type="match status" value="1"/>
</dbReference>
<gene>
    <name evidence="7" type="ORF">MONBRDRAFT_27653</name>
</gene>
<organism evidence="7 8">
    <name type="scientific">Monosiga brevicollis</name>
    <name type="common">Choanoflagellate</name>
    <dbReference type="NCBI Taxonomy" id="81824"/>
    <lineage>
        <taxon>Eukaryota</taxon>
        <taxon>Choanoflagellata</taxon>
        <taxon>Craspedida</taxon>
        <taxon>Salpingoecidae</taxon>
        <taxon>Monosiga</taxon>
    </lineage>
</organism>
<keyword evidence="8" id="KW-1185">Reference proteome</keyword>
<evidence type="ECO:0000256" key="3">
    <source>
        <dbReference type="PROSITE-ProRule" id="PRU00023"/>
    </source>
</evidence>
<dbReference type="SUPFAM" id="SSF63446">
    <property type="entry name" value="Type I dockerin domain"/>
    <property type="match status" value="2"/>
</dbReference>
<evidence type="ECO:0000256" key="1">
    <source>
        <dbReference type="ARBA" id="ARBA00022737"/>
    </source>
</evidence>
<dbReference type="InterPro" id="IPR036439">
    <property type="entry name" value="Dockerin_dom_sf"/>
</dbReference>
<dbReference type="InterPro" id="IPR002110">
    <property type="entry name" value="Ankyrin_rpt"/>
</dbReference>
<keyword evidence="2" id="KW-0175">Coiled coil</keyword>
<dbReference type="RefSeq" id="XP_001748068.1">
    <property type="nucleotide sequence ID" value="XM_001748016.1"/>
</dbReference>
<feature type="domain" description="Transmembrane protein TMEM132 fifth" evidence="6">
    <location>
        <begin position="1972"/>
        <end position="2086"/>
    </location>
</feature>
<dbReference type="GO" id="GO:0003779">
    <property type="term" value="F:actin binding"/>
    <property type="evidence" value="ECO:0007669"/>
    <property type="project" value="InterPro"/>
</dbReference>
<evidence type="ECO:0000313" key="7">
    <source>
        <dbReference type="EMBL" id="EDQ87125.1"/>
    </source>
</evidence>
<keyword evidence="1" id="KW-0677">Repeat</keyword>
<dbReference type="EMBL" id="CH991561">
    <property type="protein sequence ID" value="EDQ87125.1"/>
    <property type="molecule type" value="Genomic_DNA"/>
</dbReference>
<keyword evidence="3" id="KW-0040">ANK repeat</keyword>